<feature type="active site" description="Nucleophile" evidence="6">
    <location>
        <position position="9"/>
    </location>
</feature>
<dbReference type="PANTHER" id="PTHR11717">
    <property type="entry name" value="LOW MOLECULAR WEIGHT PROTEIN TYROSINE PHOSPHATASE"/>
    <property type="match status" value="1"/>
</dbReference>
<evidence type="ECO:0000256" key="6">
    <source>
        <dbReference type="PIRSR" id="PIRSR617867-1"/>
    </source>
</evidence>
<dbReference type="EMBL" id="WOEZ01000140">
    <property type="protein sequence ID" value="NPT57873.1"/>
    <property type="molecule type" value="Genomic_DNA"/>
</dbReference>
<comment type="similarity">
    <text evidence="1">Belongs to the low molecular weight phosphotyrosine protein phosphatase family.</text>
</comment>
<dbReference type="EC" id="3.1.3.48" evidence="2"/>
<reference evidence="8 9" key="1">
    <citation type="submission" date="2019-11" db="EMBL/GenBank/DDBJ databases">
        <title>Metabolism of dissolved organic matter in forest soils.</title>
        <authorList>
            <person name="Cyle K.T."/>
            <person name="Wilhelm R.C."/>
            <person name="Martinez C.E."/>
        </authorList>
    </citation>
    <scope>NUCLEOTIDE SEQUENCE [LARGE SCALE GENOMIC DNA]</scope>
    <source>
        <strain evidence="8 9">5N</strain>
    </source>
</reference>
<dbReference type="SUPFAM" id="SSF52788">
    <property type="entry name" value="Phosphotyrosine protein phosphatases I"/>
    <property type="match status" value="1"/>
</dbReference>
<dbReference type="SMART" id="SM00226">
    <property type="entry name" value="LMWPc"/>
    <property type="match status" value="1"/>
</dbReference>
<feature type="active site" evidence="6">
    <location>
        <position position="15"/>
    </location>
</feature>
<feature type="active site" description="Proton donor" evidence="6">
    <location>
        <position position="114"/>
    </location>
</feature>
<dbReference type="CDD" id="cd16343">
    <property type="entry name" value="LMWPTP"/>
    <property type="match status" value="1"/>
</dbReference>
<dbReference type="GO" id="GO:0004725">
    <property type="term" value="F:protein tyrosine phosphatase activity"/>
    <property type="evidence" value="ECO:0007669"/>
    <property type="project" value="UniProtKB-EC"/>
</dbReference>
<proteinExistence type="inferred from homology"/>
<evidence type="ECO:0000313" key="9">
    <source>
        <dbReference type="Proteomes" id="UP000655523"/>
    </source>
</evidence>
<feature type="domain" description="Phosphotyrosine protein phosphatase I" evidence="7">
    <location>
        <begin position="3"/>
        <end position="140"/>
    </location>
</feature>
<sequence>MISEILIVCEGNICRSPMAQGLLANALPGVDVMSAGLSALVGQRADPIARGLMAERGIDIGAHVGRQLELQHVRSAQIVLAMTRAQCKRIEIAHPFAIGKVYRLGHKEQIDVVDPYRLRRDAFEACLAQIECGLEHWLELIGNLTYSSTCN</sequence>
<protein>
    <recommendedName>
        <fullName evidence="2">protein-tyrosine-phosphatase</fullName>
        <ecNumber evidence="2">3.1.3.48</ecNumber>
    </recommendedName>
</protein>
<evidence type="ECO:0000313" key="8">
    <source>
        <dbReference type="EMBL" id="NPT57873.1"/>
    </source>
</evidence>
<evidence type="ECO:0000259" key="7">
    <source>
        <dbReference type="SMART" id="SM00226"/>
    </source>
</evidence>
<evidence type="ECO:0000256" key="2">
    <source>
        <dbReference type="ARBA" id="ARBA00013064"/>
    </source>
</evidence>
<organism evidence="8 9">
    <name type="scientific">Paraburkholderia elongata</name>
    <dbReference type="NCBI Taxonomy" id="2675747"/>
    <lineage>
        <taxon>Bacteria</taxon>
        <taxon>Pseudomonadati</taxon>
        <taxon>Pseudomonadota</taxon>
        <taxon>Betaproteobacteria</taxon>
        <taxon>Burkholderiales</taxon>
        <taxon>Burkholderiaceae</taxon>
        <taxon>Paraburkholderia</taxon>
    </lineage>
</organism>
<evidence type="ECO:0000256" key="1">
    <source>
        <dbReference type="ARBA" id="ARBA00011063"/>
    </source>
</evidence>
<dbReference type="PANTHER" id="PTHR11717:SF31">
    <property type="entry name" value="LOW MOLECULAR WEIGHT PROTEIN-TYROSINE-PHOSPHATASE ETP-RELATED"/>
    <property type="match status" value="1"/>
</dbReference>
<keyword evidence="4" id="KW-0904">Protein phosphatase</keyword>
<dbReference type="AlphaFoldDB" id="A0A972NQH3"/>
<keyword evidence="9" id="KW-1185">Reference proteome</keyword>
<dbReference type="InterPro" id="IPR036196">
    <property type="entry name" value="Ptyr_pPase_sf"/>
</dbReference>
<comment type="caution">
    <text evidence="8">The sequence shown here is derived from an EMBL/GenBank/DDBJ whole genome shotgun (WGS) entry which is preliminary data.</text>
</comment>
<keyword evidence="3" id="KW-0378">Hydrolase</keyword>
<name>A0A972NQH3_9BURK</name>
<comment type="catalytic activity">
    <reaction evidence="5">
        <text>O-phospho-L-tyrosyl-[protein] + H2O = L-tyrosyl-[protein] + phosphate</text>
        <dbReference type="Rhea" id="RHEA:10684"/>
        <dbReference type="Rhea" id="RHEA-COMP:10136"/>
        <dbReference type="Rhea" id="RHEA-COMP:20101"/>
        <dbReference type="ChEBI" id="CHEBI:15377"/>
        <dbReference type="ChEBI" id="CHEBI:43474"/>
        <dbReference type="ChEBI" id="CHEBI:46858"/>
        <dbReference type="ChEBI" id="CHEBI:61978"/>
        <dbReference type="EC" id="3.1.3.48"/>
    </reaction>
</comment>
<gene>
    <name evidence="8" type="ORF">GNZ13_25720</name>
</gene>
<dbReference type="PRINTS" id="PR00719">
    <property type="entry name" value="LMWPTPASE"/>
</dbReference>
<evidence type="ECO:0000256" key="5">
    <source>
        <dbReference type="ARBA" id="ARBA00051722"/>
    </source>
</evidence>
<dbReference type="InterPro" id="IPR023485">
    <property type="entry name" value="Ptyr_pPase"/>
</dbReference>
<dbReference type="RefSeq" id="WP_172169692.1">
    <property type="nucleotide sequence ID" value="NZ_WOEZ01000140.1"/>
</dbReference>
<dbReference type="InterPro" id="IPR050438">
    <property type="entry name" value="LMW_PTPase"/>
</dbReference>
<evidence type="ECO:0000256" key="4">
    <source>
        <dbReference type="ARBA" id="ARBA00022912"/>
    </source>
</evidence>
<accession>A0A972NQH3</accession>
<evidence type="ECO:0000256" key="3">
    <source>
        <dbReference type="ARBA" id="ARBA00022801"/>
    </source>
</evidence>
<dbReference type="Pfam" id="PF01451">
    <property type="entry name" value="LMWPc"/>
    <property type="match status" value="1"/>
</dbReference>
<dbReference type="Gene3D" id="3.40.50.2300">
    <property type="match status" value="1"/>
</dbReference>
<dbReference type="InterPro" id="IPR017867">
    <property type="entry name" value="Tyr_phospatase_low_mol_wt"/>
</dbReference>
<dbReference type="Proteomes" id="UP000655523">
    <property type="component" value="Unassembled WGS sequence"/>
</dbReference>